<dbReference type="STRING" id="236234.A0A1J9S163"/>
<dbReference type="InterPro" id="IPR010730">
    <property type="entry name" value="HET"/>
</dbReference>
<dbReference type="Proteomes" id="UP000183809">
    <property type="component" value="Unassembled WGS sequence"/>
</dbReference>
<proteinExistence type="predicted"/>
<evidence type="ECO:0000313" key="2">
    <source>
        <dbReference type="EMBL" id="OJD33764.1"/>
    </source>
</evidence>
<feature type="domain" description="Heterokaryon incompatibility" evidence="1">
    <location>
        <begin position="38"/>
        <end position="197"/>
    </location>
</feature>
<evidence type="ECO:0000313" key="3">
    <source>
        <dbReference type="Proteomes" id="UP000183809"/>
    </source>
</evidence>
<dbReference type="GeneID" id="31013855"/>
<dbReference type="PANTHER" id="PTHR24148:SF73">
    <property type="entry name" value="HET DOMAIN PROTEIN (AFU_ORTHOLOGUE AFUA_8G01020)"/>
    <property type="match status" value="1"/>
</dbReference>
<sequence length="617" mass="69422">MKYTPLRAGFIRLLNIDCANDKVVCRVIKTKLSSSLSFDAVSHTWGTEDRTEAIDCNGKSFPVTPSLKTMMQHLYHYRTEPPRSRRGGSSRPLWIDTICINQDDANEKEVQIQLMGTIFAGAIRVIIWIGPAGEHTDTFMDEIPSVLEALQGDGRACPFHWETPISGALEQEIPAKWAGLRDVLGRPWTTRLWTFQEGVLAKHAVVMCGLHGVHLDVLAEIDGLLEKGDFDMNLYMQTQRTARDFPYSFPFGAIGSFRSSTHGNIAPYLLSHCWGLGVKEPIDRIWSLLGLLEEGLKEEVAPLIDYSNEGREQYWKTYLRFAKTLLRHDKSLAILSLSAYEEGSKLPSWCPDFSKPIPYRTFNFEQNNYRAGILENSHHRHLRIPEVLDDDDQSLEISGFRLDAVSDVVKDSRLQQARFNVQHPTDVAAWIDWEARCRTLAQRVSCDGITTMLPHNYLRVHASDMVKDAESIYTDTGNDAITTLISLVGQQHCSNPGTNTATASVWALTSQCLRQICTDRGIPGDTQRRIAECYEAIERNIGRTFFRTYNGRLGLGPPGMEIGDAICAFFGSGPLHVLRFVEPAECATYIGDAYLDGCMRLDELDGIRGQDDVFHIR</sequence>
<name>A0A1J9S163_9PEZI</name>
<dbReference type="OrthoDB" id="2157530at2759"/>
<protein>
    <submittedName>
        <fullName evidence="2">Heterokaryon incompatibility protein</fullName>
    </submittedName>
</protein>
<accession>A0A1J9S163</accession>
<organism evidence="2 3">
    <name type="scientific">Diplodia corticola</name>
    <dbReference type="NCBI Taxonomy" id="236234"/>
    <lineage>
        <taxon>Eukaryota</taxon>
        <taxon>Fungi</taxon>
        <taxon>Dikarya</taxon>
        <taxon>Ascomycota</taxon>
        <taxon>Pezizomycotina</taxon>
        <taxon>Dothideomycetes</taxon>
        <taxon>Dothideomycetes incertae sedis</taxon>
        <taxon>Botryosphaeriales</taxon>
        <taxon>Botryosphaeriaceae</taxon>
        <taxon>Diplodia</taxon>
    </lineage>
</organism>
<dbReference type="PANTHER" id="PTHR24148">
    <property type="entry name" value="ANKYRIN REPEAT DOMAIN-CONTAINING PROTEIN 39 HOMOLOG-RELATED"/>
    <property type="match status" value="1"/>
</dbReference>
<dbReference type="EMBL" id="MNUE01000027">
    <property type="protein sequence ID" value="OJD33764.1"/>
    <property type="molecule type" value="Genomic_DNA"/>
</dbReference>
<dbReference type="InterPro" id="IPR052895">
    <property type="entry name" value="HetReg/Transcr_Mod"/>
</dbReference>
<dbReference type="RefSeq" id="XP_020130024.1">
    <property type="nucleotide sequence ID" value="XM_020273594.1"/>
</dbReference>
<gene>
    <name evidence="2" type="ORF">BKCO1_2700062</name>
</gene>
<dbReference type="Pfam" id="PF06985">
    <property type="entry name" value="HET"/>
    <property type="match status" value="1"/>
</dbReference>
<comment type="caution">
    <text evidence="2">The sequence shown here is derived from an EMBL/GenBank/DDBJ whole genome shotgun (WGS) entry which is preliminary data.</text>
</comment>
<dbReference type="Pfam" id="PF26639">
    <property type="entry name" value="Het-6_barrel"/>
    <property type="match status" value="1"/>
</dbReference>
<evidence type="ECO:0000259" key="1">
    <source>
        <dbReference type="Pfam" id="PF06985"/>
    </source>
</evidence>
<dbReference type="AlphaFoldDB" id="A0A1J9S163"/>
<keyword evidence="3" id="KW-1185">Reference proteome</keyword>
<reference evidence="2 3" key="1">
    <citation type="submission" date="2016-10" db="EMBL/GenBank/DDBJ databases">
        <title>Proteomics and genomics reveal pathogen-plant mechanisms compatible with a hemibiotrophic lifestyle of Diplodia corticola.</title>
        <authorList>
            <person name="Fernandes I."/>
            <person name="De Jonge R."/>
            <person name="Van De Peer Y."/>
            <person name="Devreese B."/>
            <person name="Alves A."/>
            <person name="Esteves A.C."/>
        </authorList>
    </citation>
    <scope>NUCLEOTIDE SEQUENCE [LARGE SCALE GENOMIC DNA]</scope>
    <source>
        <strain evidence="2 3">CBS 112549</strain>
    </source>
</reference>